<keyword evidence="2" id="KW-1185">Reference proteome</keyword>
<organism evidence="1 2">
    <name type="scientific">Populus alba</name>
    <name type="common">White poplar</name>
    <dbReference type="NCBI Taxonomy" id="43335"/>
    <lineage>
        <taxon>Eukaryota</taxon>
        <taxon>Viridiplantae</taxon>
        <taxon>Streptophyta</taxon>
        <taxon>Embryophyta</taxon>
        <taxon>Tracheophyta</taxon>
        <taxon>Spermatophyta</taxon>
        <taxon>Magnoliopsida</taxon>
        <taxon>eudicotyledons</taxon>
        <taxon>Gunneridae</taxon>
        <taxon>Pentapetalae</taxon>
        <taxon>rosids</taxon>
        <taxon>fabids</taxon>
        <taxon>Malpighiales</taxon>
        <taxon>Salicaceae</taxon>
        <taxon>Saliceae</taxon>
        <taxon>Populus</taxon>
    </lineage>
</organism>
<name>A0ACC4CHI7_POPAL</name>
<reference evidence="1 2" key="1">
    <citation type="journal article" date="2024" name="Plant Biotechnol. J.">
        <title>Genome and CRISPR/Cas9 system of a widespread forest tree (Populus alba) in the world.</title>
        <authorList>
            <person name="Liu Y.J."/>
            <person name="Jiang P.F."/>
            <person name="Han X.M."/>
            <person name="Li X.Y."/>
            <person name="Wang H.M."/>
            <person name="Wang Y.J."/>
            <person name="Wang X.X."/>
            <person name="Zeng Q.Y."/>
        </authorList>
    </citation>
    <scope>NUCLEOTIDE SEQUENCE [LARGE SCALE GENOMIC DNA]</scope>
    <source>
        <strain evidence="2">cv. PAL-ZL1</strain>
    </source>
</reference>
<evidence type="ECO:0000313" key="2">
    <source>
        <dbReference type="Proteomes" id="UP000309997"/>
    </source>
</evidence>
<comment type="caution">
    <text evidence="1">The sequence shown here is derived from an EMBL/GenBank/DDBJ whole genome shotgun (WGS) entry which is preliminary data.</text>
</comment>
<dbReference type="EMBL" id="RCHU02000004">
    <property type="protein sequence ID" value="KAL3596628.1"/>
    <property type="molecule type" value="Genomic_DNA"/>
</dbReference>
<evidence type="ECO:0000313" key="1">
    <source>
        <dbReference type="EMBL" id="KAL3596628.1"/>
    </source>
</evidence>
<proteinExistence type="predicted"/>
<dbReference type="Proteomes" id="UP000309997">
    <property type="component" value="Unassembled WGS sequence"/>
</dbReference>
<sequence length="67" mass="7393">MPSHGADQFDEKDSKELIQMSSYFNFVLLAVCLGAAVSLTVFVWIQDKQMIGDWGFGVGALSSCCWL</sequence>
<gene>
    <name evidence="1" type="ORF">D5086_008265</name>
</gene>
<accession>A0ACC4CHI7</accession>
<protein>
    <submittedName>
        <fullName evidence="1">Uncharacterized protein</fullName>
    </submittedName>
</protein>